<dbReference type="Pfam" id="PF08518">
    <property type="entry name" value="GIT_SHD"/>
    <property type="match status" value="1"/>
</dbReference>
<dbReference type="PROSITE" id="PS50115">
    <property type="entry name" value="ARFGAP"/>
    <property type="match status" value="1"/>
</dbReference>
<keyword evidence="13" id="KW-1185">Reference proteome</keyword>
<evidence type="ECO:0000256" key="10">
    <source>
        <dbReference type="SAM" id="Coils"/>
    </source>
</evidence>
<dbReference type="PANTHER" id="PTHR46097:SF3">
    <property type="entry name" value="ARF GTPASE-ACTIVATING PROTEIN GIT"/>
    <property type="match status" value="1"/>
</dbReference>
<evidence type="ECO:0000313" key="14">
    <source>
        <dbReference type="WBParaSite" id="GPLIN_000826300"/>
    </source>
</evidence>
<name>A0A183C5W8_GLOPA</name>
<feature type="region of interest" description="Disordered" evidence="11">
    <location>
        <begin position="626"/>
        <end position="656"/>
    </location>
</feature>
<dbReference type="SMART" id="SM00105">
    <property type="entry name" value="ArfGap"/>
    <property type="match status" value="1"/>
</dbReference>
<feature type="compositionally biased region" description="Low complexity" evidence="11">
    <location>
        <begin position="626"/>
        <end position="638"/>
    </location>
</feature>
<dbReference type="GO" id="GO:0005096">
    <property type="term" value="F:GTPase activator activity"/>
    <property type="evidence" value="ECO:0007669"/>
    <property type="project" value="UniProtKB-KW"/>
</dbReference>
<accession>A0A183C5W8</accession>
<evidence type="ECO:0000256" key="11">
    <source>
        <dbReference type="SAM" id="MobiDB-lite"/>
    </source>
</evidence>
<dbReference type="PANTHER" id="PTHR46097">
    <property type="entry name" value="G PROTEIN-COUPLED RECEPTOR KINASE INTERACTING ARFGAP"/>
    <property type="match status" value="1"/>
</dbReference>
<evidence type="ECO:0000256" key="5">
    <source>
        <dbReference type="ARBA" id="ARBA00022833"/>
    </source>
</evidence>
<reference evidence="13" key="2">
    <citation type="submission" date="2014-05" db="EMBL/GenBank/DDBJ databases">
        <title>The genome and life-stage specific transcriptomes of Globodera pallida elucidate key aspects of plant parasitism by a cyst nematode.</title>
        <authorList>
            <person name="Cotton J.A."/>
            <person name="Lilley C.J."/>
            <person name="Jones L.M."/>
            <person name="Kikuchi T."/>
            <person name="Reid A.J."/>
            <person name="Thorpe P."/>
            <person name="Tsai I.J."/>
            <person name="Beasley H."/>
            <person name="Blok V."/>
            <person name="Cock P.J.A."/>
            <person name="Van den Akker S.E."/>
            <person name="Holroyd N."/>
            <person name="Hunt M."/>
            <person name="Mantelin S."/>
            <person name="Naghra H."/>
            <person name="Pain A."/>
            <person name="Palomares-Rius J.E."/>
            <person name="Zarowiecki M."/>
            <person name="Berriman M."/>
            <person name="Jones J.T."/>
            <person name="Urwin P.E."/>
        </authorList>
    </citation>
    <scope>NUCLEOTIDE SEQUENCE [LARGE SCALE GENOMIC DNA]</scope>
    <source>
        <strain evidence="13">Lindley</strain>
    </source>
</reference>
<dbReference type="SUPFAM" id="SSF57863">
    <property type="entry name" value="ArfGap/RecO-like zinc finger"/>
    <property type="match status" value="1"/>
</dbReference>
<evidence type="ECO:0000256" key="1">
    <source>
        <dbReference type="ARBA" id="ARBA00022468"/>
    </source>
</evidence>
<evidence type="ECO:0000313" key="13">
    <source>
        <dbReference type="Proteomes" id="UP000050741"/>
    </source>
</evidence>
<dbReference type="GO" id="GO:0036465">
    <property type="term" value="P:synaptic vesicle recycling"/>
    <property type="evidence" value="ECO:0007669"/>
    <property type="project" value="TreeGrafter"/>
</dbReference>
<dbReference type="SMART" id="SM00555">
    <property type="entry name" value="GIT"/>
    <property type="match status" value="2"/>
</dbReference>
<dbReference type="InterPro" id="IPR001164">
    <property type="entry name" value="ArfGAP_dom"/>
</dbReference>
<dbReference type="GO" id="GO:0098793">
    <property type="term" value="C:presynapse"/>
    <property type="evidence" value="ECO:0007669"/>
    <property type="project" value="GOC"/>
</dbReference>
<evidence type="ECO:0000256" key="2">
    <source>
        <dbReference type="ARBA" id="ARBA00022723"/>
    </source>
</evidence>
<dbReference type="GO" id="GO:0008277">
    <property type="term" value="P:regulation of G protein-coupled receptor signaling pathway"/>
    <property type="evidence" value="ECO:0007669"/>
    <property type="project" value="TreeGrafter"/>
</dbReference>
<organism evidence="13 14">
    <name type="scientific">Globodera pallida</name>
    <name type="common">Potato cyst nematode worm</name>
    <name type="synonym">Heterodera pallida</name>
    <dbReference type="NCBI Taxonomy" id="36090"/>
    <lineage>
        <taxon>Eukaryota</taxon>
        <taxon>Metazoa</taxon>
        <taxon>Ecdysozoa</taxon>
        <taxon>Nematoda</taxon>
        <taxon>Chromadorea</taxon>
        <taxon>Rhabditida</taxon>
        <taxon>Tylenchina</taxon>
        <taxon>Tylenchomorpha</taxon>
        <taxon>Tylenchoidea</taxon>
        <taxon>Heteroderidae</taxon>
        <taxon>Heteroderinae</taxon>
        <taxon>Globodera</taxon>
    </lineage>
</organism>
<dbReference type="InterPro" id="IPR037278">
    <property type="entry name" value="ARFGAP/RecO"/>
</dbReference>
<dbReference type="Pfam" id="PF16559">
    <property type="entry name" value="GIT_CC"/>
    <property type="match status" value="1"/>
</dbReference>
<dbReference type="GO" id="GO:0007420">
    <property type="term" value="P:brain development"/>
    <property type="evidence" value="ECO:0007669"/>
    <property type="project" value="InterPro"/>
</dbReference>
<dbReference type="SUPFAM" id="SSF48403">
    <property type="entry name" value="Ankyrin repeat"/>
    <property type="match status" value="1"/>
</dbReference>
<evidence type="ECO:0000256" key="7">
    <source>
        <dbReference type="ARBA" id="ARBA00023054"/>
    </source>
</evidence>
<dbReference type="InterPro" id="IPR022018">
    <property type="entry name" value="GIT1_C"/>
</dbReference>
<feature type="repeat" description="ANK" evidence="8">
    <location>
        <begin position="211"/>
        <end position="243"/>
    </location>
</feature>
<dbReference type="Gene3D" id="1.25.40.20">
    <property type="entry name" value="Ankyrin repeat-containing domain"/>
    <property type="match status" value="1"/>
</dbReference>
<dbReference type="Pfam" id="PF12796">
    <property type="entry name" value="Ank_2"/>
    <property type="match status" value="1"/>
</dbReference>
<dbReference type="PROSITE" id="PS50088">
    <property type="entry name" value="ANK_REPEAT"/>
    <property type="match status" value="1"/>
</dbReference>
<dbReference type="GO" id="GO:0031267">
    <property type="term" value="F:small GTPase binding"/>
    <property type="evidence" value="ECO:0007669"/>
    <property type="project" value="TreeGrafter"/>
</dbReference>
<dbReference type="Pfam" id="PF12205">
    <property type="entry name" value="GIT1_C"/>
    <property type="match status" value="1"/>
</dbReference>
<protein>
    <submittedName>
        <fullName evidence="14">Arf-GAP domain-containing protein</fullName>
    </submittedName>
</protein>
<keyword evidence="3" id="KW-0677">Repeat</keyword>
<keyword evidence="2" id="KW-0479">Metal-binding</keyword>
<evidence type="ECO:0000256" key="3">
    <source>
        <dbReference type="ARBA" id="ARBA00022737"/>
    </source>
</evidence>
<dbReference type="PROSITE" id="PS50297">
    <property type="entry name" value="ANK_REP_REGION"/>
    <property type="match status" value="1"/>
</dbReference>
<dbReference type="InterPro" id="IPR047161">
    <property type="entry name" value="GIT-like"/>
</dbReference>
<evidence type="ECO:0000256" key="6">
    <source>
        <dbReference type="ARBA" id="ARBA00023043"/>
    </source>
</evidence>
<evidence type="ECO:0000256" key="8">
    <source>
        <dbReference type="PROSITE-ProRule" id="PRU00023"/>
    </source>
</evidence>
<keyword evidence="1" id="KW-0343">GTPase activation</keyword>
<dbReference type="CDD" id="cd08833">
    <property type="entry name" value="ArfGap_GIT"/>
    <property type="match status" value="1"/>
</dbReference>
<dbReference type="InterPro" id="IPR032352">
    <property type="entry name" value="GIT1/2_CC"/>
</dbReference>
<proteinExistence type="predicted"/>
<keyword evidence="4 9" id="KW-0863">Zinc-finger</keyword>
<dbReference type="InterPro" id="IPR036770">
    <property type="entry name" value="Ankyrin_rpt-contain_sf"/>
</dbReference>
<keyword evidence="5" id="KW-0862">Zinc</keyword>
<dbReference type="GO" id="GO:0008270">
    <property type="term" value="F:zinc ion binding"/>
    <property type="evidence" value="ECO:0007669"/>
    <property type="project" value="UniProtKB-KW"/>
</dbReference>
<sequence length="870" mass="96508">MVQFPLSIDRVRLGASMGRKGDRISTTTKSRRTKLIAASFCLFPSQIGMMNEFAAAVCADCGASEPGWASLNHGVLICSNCCYVHRNLGRHISQVRSLTKGVWHDKQLALLQQLHRNGANNVWEHSLIDSLGGAGRAKKKPVSNDPTIPKKEAFIMAKYVQLAFAIRPAKDEFSVDDLNRQLWSCVRTAHIETALRLLALGACPNYADPEKGNTPLHVAAKEGQELQVELLWQYGADVGHKNKAGQTPMELAKTEGHRALSERLVELEHEVTDRFSLFLCGRRPSHKENQHFLIPDLDDSNRIFHVKHSRHSIQKSSGPILERMIQDVYDEVDRRELNVHWSALAAEHHSVFGTNQHVAMFLPPNPRLSATRNQLRQKLAKFSSADFAHLLIDLLKEIRRRHFNLPFPTESQIEKEIGGESSSESADWPRRRVPTDERVSAWNKLRMSSNSTKHSSPIKSTILDEQTNGGLSSLDYYLELKERWTETNEKIEQFVSSNAQILSILQQLQRTVEQLQVDQADIRAEFNSQRQQQRQHSVASPLQTLNSSISNARQATPPLQQNPTLPAGNARQPQVGAVVMSTSTLIRPSQQQNKASLLHQYSTDTYPSARMSGVRPSVALSTVVSSSSAHNNSTSQMLPLPPPHHSASHSTTSMANVVHQKAPKFDTQHRQKSVGNAAIVGNASVEKIIPVFTSNCANSTTFLLRNARDPTLSQPLNSFADTSISRGGGRAFGNEGEVKTIFNDEVFPDNLILETELLTNAIKALLSDLQNSPSIRSNGGAISTESNALFHADSINHHIVHILGVIPDVFMRCAQVQNCALGMEAAMKQLSRRCLARPLSIDSTCQAAYDVAKAAKELLVTVHAREEQQR</sequence>
<reference evidence="14" key="3">
    <citation type="submission" date="2016-06" db="UniProtKB">
        <authorList>
            <consortium name="WormBaseParasite"/>
        </authorList>
    </citation>
    <scope>IDENTIFICATION</scope>
</reference>
<feature type="coiled-coil region" evidence="10">
    <location>
        <begin position="498"/>
        <end position="525"/>
    </location>
</feature>
<dbReference type="Gene3D" id="1.10.220.150">
    <property type="entry name" value="Arf GTPase activating protein"/>
    <property type="match status" value="1"/>
</dbReference>
<reference evidence="13" key="1">
    <citation type="submission" date="2013-12" db="EMBL/GenBank/DDBJ databases">
        <authorList>
            <person name="Aslett M."/>
        </authorList>
    </citation>
    <scope>NUCLEOTIDE SEQUENCE [LARGE SCALE GENOMIC DNA]</scope>
    <source>
        <strain evidence="13">Lindley</strain>
    </source>
</reference>
<keyword evidence="7 10" id="KW-0175">Coiled coil</keyword>
<feature type="domain" description="Arf-GAP" evidence="12">
    <location>
        <begin position="58"/>
        <end position="172"/>
    </location>
</feature>
<evidence type="ECO:0000256" key="4">
    <source>
        <dbReference type="ARBA" id="ARBA00022771"/>
    </source>
</evidence>
<evidence type="ECO:0000259" key="12">
    <source>
        <dbReference type="PROSITE" id="PS50115"/>
    </source>
</evidence>
<dbReference type="Gene3D" id="1.20.5.170">
    <property type="match status" value="1"/>
</dbReference>
<dbReference type="Proteomes" id="UP000050741">
    <property type="component" value="Unassembled WGS sequence"/>
</dbReference>
<keyword evidence="6 8" id="KW-0040">ANK repeat</keyword>
<evidence type="ECO:0000256" key="9">
    <source>
        <dbReference type="PROSITE-ProRule" id="PRU00288"/>
    </source>
</evidence>
<dbReference type="InterPro" id="IPR038508">
    <property type="entry name" value="ArfGAP_dom_sf"/>
</dbReference>
<dbReference type="WBParaSite" id="GPLIN_000826300">
    <property type="protein sequence ID" value="GPLIN_000826300"/>
    <property type="gene ID" value="GPLIN_000826300"/>
</dbReference>
<dbReference type="InterPro" id="IPR013724">
    <property type="entry name" value="GIT_SHD"/>
</dbReference>
<dbReference type="Pfam" id="PF01412">
    <property type="entry name" value="ArfGap"/>
    <property type="match status" value="1"/>
</dbReference>
<dbReference type="InterPro" id="IPR002110">
    <property type="entry name" value="Ankyrin_rpt"/>
</dbReference>
<dbReference type="GO" id="GO:0032012">
    <property type="term" value="P:regulation of ARF protein signal transduction"/>
    <property type="evidence" value="ECO:0007669"/>
    <property type="project" value="InterPro"/>
</dbReference>
<dbReference type="PRINTS" id="PR00405">
    <property type="entry name" value="REVINTRACTNG"/>
</dbReference>
<dbReference type="Gene3D" id="1.20.120.330">
    <property type="entry name" value="Nucleotidyltransferases domain 2"/>
    <property type="match status" value="1"/>
</dbReference>
<dbReference type="AlphaFoldDB" id="A0A183C5W8"/>